<evidence type="ECO:0000313" key="3">
    <source>
        <dbReference type="EMBL" id="WUX57129.1"/>
    </source>
</evidence>
<protein>
    <submittedName>
        <fullName evidence="3">NucA/NucB deoxyribonuclease domain-containing protein</fullName>
    </submittedName>
</protein>
<gene>
    <name evidence="3" type="ORF">OG442_39410</name>
</gene>
<feature type="domain" description="Deoxyribonuclease NucA/NucB" evidence="2">
    <location>
        <begin position="25"/>
        <end position="123"/>
    </location>
</feature>
<dbReference type="Pfam" id="PF14040">
    <property type="entry name" value="DNase_NucA_NucB"/>
    <property type="match status" value="1"/>
</dbReference>
<reference evidence="3" key="1">
    <citation type="submission" date="2022-10" db="EMBL/GenBank/DDBJ databases">
        <title>The complete genomes of actinobacterial strains from the NBC collection.</title>
        <authorList>
            <person name="Joergensen T.S."/>
            <person name="Alvarez Arevalo M."/>
            <person name="Sterndorff E.B."/>
            <person name="Faurdal D."/>
            <person name="Vuksanovic O."/>
            <person name="Mourched A.-S."/>
            <person name="Charusanti P."/>
            <person name="Shaw S."/>
            <person name="Blin K."/>
            <person name="Weber T."/>
        </authorList>
    </citation>
    <scope>NUCLEOTIDE SEQUENCE</scope>
    <source>
        <strain evidence="3">NBC_01432</strain>
    </source>
</reference>
<sequence>MHRSRGSGQAFDEARKDPDASYRITESAGADSKARYDENERVRKLDCNESTPGAPAAGKDCDEYPFRSSAEGAARYLYEGTGDEFKDDFSVRYIDSAENQEAGRRLGAWYHNDRILNWEAFTVSIGD</sequence>
<organism evidence="3 4">
    <name type="scientific">Streptomyces niveus</name>
    <name type="common">Streptomyces spheroides</name>
    <dbReference type="NCBI Taxonomy" id="193462"/>
    <lineage>
        <taxon>Bacteria</taxon>
        <taxon>Bacillati</taxon>
        <taxon>Actinomycetota</taxon>
        <taxon>Actinomycetes</taxon>
        <taxon>Kitasatosporales</taxon>
        <taxon>Streptomycetaceae</taxon>
        <taxon>Streptomyces</taxon>
    </lineage>
</organism>
<evidence type="ECO:0000256" key="1">
    <source>
        <dbReference type="SAM" id="MobiDB-lite"/>
    </source>
</evidence>
<proteinExistence type="predicted"/>
<dbReference type="InterPro" id="IPR029476">
    <property type="entry name" value="DNase_NucA_NucB"/>
</dbReference>
<evidence type="ECO:0000259" key="2">
    <source>
        <dbReference type="Pfam" id="PF14040"/>
    </source>
</evidence>
<dbReference type="Proteomes" id="UP001432209">
    <property type="component" value="Chromosome"/>
</dbReference>
<accession>A0ABZ2AFJ7</accession>
<dbReference type="RefSeq" id="WP_329082243.1">
    <property type="nucleotide sequence ID" value="NZ_CP108849.2"/>
</dbReference>
<keyword evidence="4" id="KW-1185">Reference proteome</keyword>
<name>A0ABZ2AFJ7_STRNV</name>
<dbReference type="EMBL" id="CP109495">
    <property type="protein sequence ID" value="WUX57129.1"/>
    <property type="molecule type" value="Genomic_DNA"/>
</dbReference>
<feature type="region of interest" description="Disordered" evidence="1">
    <location>
        <begin position="1"/>
        <end position="38"/>
    </location>
</feature>
<evidence type="ECO:0000313" key="4">
    <source>
        <dbReference type="Proteomes" id="UP001432209"/>
    </source>
</evidence>